<proteinExistence type="predicted"/>
<evidence type="ECO:0008006" key="4">
    <source>
        <dbReference type="Google" id="ProtNLM"/>
    </source>
</evidence>
<name>A0A9P6E1Y5_9AGAM</name>
<protein>
    <recommendedName>
        <fullName evidence="4">PEBP-like protein</fullName>
    </recommendedName>
</protein>
<dbReference type="InterPro" id="IPR008914">
    <property type="entry name" value="PEBP"/>
</dbReference>
<organism evidence="2 3">
    <name type="scientific">Hydnum rufescens UP504</name>
    <dbReference type="NCBI Taxonomy" id="1448309"/>
    <lineage>
        <taxon>Eukaryota</taxon>
        <taxon>Fungi</taxon>
        <taxon>Dikarya</taxon>
        <taxon>Basidiomycota</taxon>
        <taxon>Agaricomycotina</taxon>
        <taxon>Agaricomycetes</taxon>
        <taxon>Cantharellales</taxon>
        <taxon>Hydnaceae</taxon>
        <taxon>Hydnum</taxon>
    </lineage>
</organism>
<dbReference type="EMBL" id="MU128914">
    <property type="protein sequence ID" value="KAF9520103.1"/>
    <property type="molecule type" value="Genomic_DNA"/>
</dbReference>
<evidence type="ECO:0000313" key="2">
    <source>
        <dbReference type="EMBL" id="KAF9520103.1"/>
    </source>
</evidence>
<evidence type="ECO:0000313" key="3">
    <source>
        <dbReference type="Proteomes" id="UP000886523"/>
    </source>
</evidence>
<evidence type="ECO:0000256" key="1">
    <source>
        <dbReference type="SAM" id="MobiDB-lite"/>
    </source>
</evidence>
<gene>
    <name evidence="2" type="ORF">BS47DRAFT_1357811</name>
</gene>
<accession>A0A9P6E1Y5</accession>
<keyword evidence="3" id="KW-1185">Reference proteome</keyword>
<dbReference type="Pfam" id="PF01161">
    <property type="entry name" value="PBP"/>
    <property type="match status" value="1"/>
</dbReference>
<feature type="compositionally biased region" description="Low complexity" evidence="1">
    <location>
        <begin position="138"/>
        <end position="152"/>
    </location>
</feature>
<reference evidence="2" key="1">
    <citation type="journal article" date="2020" name="Nat. Commun.">
        <title>Large-scale genome sequencing of mycorrhizal fungi provides insights into the early evolution of symbiotic traits.</title>
        <authorList>
            <person name="Miyauchi S."/>
            <person name="Kiss E."/>
            <person name="Kuo A."/>
            <person name="Drula E."/>
            <person name="Kohler A."/>
            <person name="Sanchez-Garcia M."/>
            <person name="Morin E."/>
            <person name="Andreopoulos B."/>
            <person name="Barry K.W."/>
            <person name="Bonito G."/>
            <person name="Buee M."/>
            <person name="Carver A."/>
            <person name="Chen C."/>
            <person name="Cichocki N."/>
            <person name="Clum A."/>
            <person name="Culley D."/>
            <person name="Crous P.W."/>
            <person name="Fauchery L."/>
            <person name="Girlanda M."/>
            <person name="Hayes R.D."/>
            <person name="Keri Z."/>
            <person name="LaButti K."/>
            <person name="Lipzen A."/>
            <person name="Lombard V."/>
            <person name="Magnuson J."/>
            <person name="Maillard F."/>
            <person name="Murat C."/>
            <person name="Nolan M."/>
            <person name="Ohm R.A."/>
            <person name="Pangilinan J."/>
            <person name="Pereira M.F."/>
            <person name="Perotto S."/>
            <person name="Peter M."/>
            <person name="Pfister S."/>
            <person name="Riley R."/>
            <person name="Sitrit Y."/>
            <person name="Stielow J.B."/>
            <person name="Szollosi G."/>
            <person name="Zifcakova L."/>
            <person name="Stursova M."/>
            <person name="Spatafora J.W."/>
            <person name="Tedersoo L."/>
            <person name="Vaario L.M."/>
            <person name="Yamada A."/>
            <person name="Yan M."/>
            <person name="Wang P."/>
            <person name="Xu J."/>
            <person name="Bruns T."/>
            <person name="Baldrian P."/>
            <person name="Vilgalys R."/>
            <person name="Dunand C."/>
            <person name="Henrissat B."/>
            <person name="Grigoriev I.V."/>
            <person name="Hibbett D."/>
            <person name="Nagy L.G."/>
            <person name="Martin F.M."/>
        </authorList>
    </citation>
    <scope>NUCLEOTIDE SEQUENCE</scope>
    <source>
        <strain evidence="2">UP504</strain>
    </source>
</reference>
<dbReference type="AlphaFoldDB" id="A0A9P6E1Y5"/>
<dbReference type="Gene3D" id="3.90.280.10">
    <property type="entry name" value="PEBP-like"/>
    <property type="match status" value="1"/>
</dbReference>
<sequence>MGLLFSFIVRCCFTYPPMTYTVLMLDANYAGSLDPNADLSRYWVNLHWPQNDATLASDGTTTNSTAAVIPYAGPAPPSGIGPHRYTVLLYAQPANFTALRRMLLAGSYFTVEVGTATVNVSPTTAVNYATFLAISTASRSGSGTVSGGASSSPIQESSADLGKGVSVGSVL</sequence>
<dbReference type="Proteomes" id="UP000886523">
    <property type="component" value="Unassembled WGS sequence"/>
</dbReference>
<comment type="caution">
    <text evidence="2">The sequence shown here is derived from an EMBL/GenBank/DDBJ whole genome shotgun (WGS) entry which is preliminary data.</text>
</comment>
<dbReference type="InterPro" id="IPR036610">
    <property type="entry name" value="PEBP-like_sf"/>
</dbReference>
<feature type="region of interest" description="Disordered" evidence="1">
    <location>
        <begin position="138"/>
        <end position="171"/>
    </location>
</feature>
<dbReference type="SUPFAM" id="SSF49777">
    <property type="entry name" value="PEBP-like"/>
    <property type="match status" value="1"/>
</dbReference>
<dbReference type="OrthoDB" id="2506647at2759"/>